<keyword evidence="2" id="KW-1185">Reference proteome</keyword>
<accession>A0A8H4QHU5</accession>
<protein>
    <submittedName>
        <fullName evidence="1">Uncharacterized protein</fullName>
    </submittedName>
</protein>
<reference evidence="1 2" key="1">
    <citation type="submission" date="2020-03" db="EMBL/GenBank/DDBJ databases">
        <title>Draft Genome Sequence of Cudoniella acicularis.</title>
        <authorList>
            <person name="Buettner E."/>
            <person name="Kellner H."/>
        </authorList>
    </citation>
    <scope>NUCLEOTIDE SEQUENCE [LARGE SCALE GENOMIC DNA]</scope>
    <source>
        <strain evidence="1 2">DSM 108380</strain>
    </source>
</reference>
<organism evidence="1 2">
    <name type="scientific">Cudoniella acicularis</name>
    <dbReference type="NCBI Taxonomy" id="354080"/>
    <lineage>
        <taxon>Eukaryota</taxon>
        <taxon>Fungi</taxon>
        <taxon>Dikarya</taxon>
        <taxon>Ascomycota</taxon>
        <taxon>Pezizomycotina</taxon>
        <taxon>Leotiomycetes</taxon>
        <taxon>Helotiales</taxon>
        <taxon>Tricladiaceae</taxon>
        <taxon>Cudoniella</taxon>
    </lineage>
</organism>
<name>A0A8H4QHU5_9HELO</name>
<evidence type="ECO:0000313" key="2">
    <source>
        <dbReference type="Proteomes" id="UP000566819"/>
    </source>
</evidence>
<comment type="caution">
    <text evidence="1">The sequence shown here is derived from an EMBL/GenBank/DDBJ whole genome shotgun (WGS) entry which is preliminary data.</text>
</comment>
<dbReference type="AlphaFoldDB" id="A0A8H4QHU5"/>
<dbReference type="OrthoDB" id="2906425at2759"/>
<sequence length="201" mass="23368">MFKGFVIKDIFRVLFIPCRIKLRPSTRISSTAVKFKILEHTCSKCGHVDPGSDSGSDIEREVKTSLPRRVIRDKREFDNTYYPGVESATSFTLDAGGYTSRLNVFYLCNNATIWDIGLNGPWMLRDEPNNATNTWKKYYKVQQFLRKEIPMDVFDVDSTDSEDEEDDFKKFPKSYRQFMRWFKEICNHNSKDAGLTLSSLP</sequence>
<gene>
    <name evidence="1" type="ORF">G7Y89_g15671</name>
</gene>
<dbReference type="Proteomes" id="UP000566819">
    <property type="component" value="Unassembled WGS sequence"/>
</dbReference>
<proteinExistence type="predicted"/>
<evidence type="ECO:0000313" key="1">
    <source>
        <dbReference type="EMBL" id="KAF4611342.1"/>
    </source>
</evidence>
<dbReference type="EMBL" id="JAAMPI010002587">
    <property type="protein sequence ID" value="KAF4611342.1"/>
    <property type="molecule type" value="Genomic_DNA"/>
</dbReference>